<keyword evidence="1" id="KW-0175">Coiled coil</keyword>
<dbReference type="InterPro" id="IPR051596">
    <property type="entry name" value="Caulimoviridae_Movement"/>
</dbReference>
<organism evidence="2 3">
    <name type="scientific">Solanum verrucosum</name>
    <dbReference type="NCBI Taxonomy" id="315347"/>
    <lineage>
        <taxon>Eukaryota</taxon>
        <taxon>Viridiplantae</taxon>
        <taxon>Streptophyta</taxon>
        <taxon>Embryophyta</taxon>
        <taxon>Tracheophyta</taxon>
        <taxon>Spermatophyta</taxon>
        <taxon>Magnoliopsida</taxon>
        <taxon>eudicotyledons</taxon>
        <taxon>Gunneridae</taxon>
        <taxon>Pentapetalae</taxon>
        <taxon>asterids</taxon>
        <taxon>lamiids</taxon>
        <taxon>Solanales</taxon>
        <taxon>Solanaceae</taxon>
        <taxon>Solanoideae</taxon>
        <taxon>Solaneae</taxon>
        <taxon>Solanum</taxon>
    </lineage>
</organism>
<dbReference type="Proteomes" id="UP001234989">
    <property type="component" value="Chromosome 7"/>
</dbReference>
<gene>
    <name evidence="2" type="ORF">MTR67_030988</name>
</gene>
<feature type="non-terminal residue" evidence="2">
    <location>
        <position position="1"/>
    </location>
</feature>
<dbReference type="AlphaFoldDB" id="A0AAF0U1L6"/>
<evidence type="ECO:0008006" key="4">
    <source>
        <dbReference type="Google" id="ProtNLM"/>
    </source>
</evidence>
<reference evidence="2" key="1">
    <citation type="submission" date="2023-08" db="EMBL/GenBank/DDBJ databases">
        <title>A de novo genome assembly of Solanum verrucosum Schlechtendal, a Mexican diploid species geographically isolated from the other diploid A-genome species in potato relatives.</title>
        <authorList>
            <person name="Hosaka K."/>
        </authorList>
    </citation>
    <scope>NUCLEOTIDE SEQUENCE</scope>
    <source>
        <tissue evidence="2">Young leaves</tissue>
    </source>
</reference>
<evidence type="ECO:0000313" key="3">
    <source>
        <dbReference type="Proteomes" id="UP001234989"/>
    </source>
</evidence>
<dbReference type="Pfam" id="PF01107">
    <property type="entry name" value="MP"/>
    <property type="match status" value="1"/>
</dbReference>
<dbReference type="PANTHER" id="PTHR47599:SF3">
    <property type="entry name" value="CELL-TO-CELL MOVEMENT PROTEIN"/>
    <property type="match status" value="1"/>
</dbReference>
<protein>
    <recommendedName>
        <fullName evidence="4">Movement protein</fullName>
    </recommendedName>
</protein>
<dbReference type="PANTHER" id="PTHR47599">
    <property type="entry name" value="CELL-TO-CELL MOVEMENT PROTEIN"/>
    <property type="match status" value="1"/>
</dbReference>
<keyword evidence="3" id="KW-1185">Reference proteome</keyword>
<evidence type="ECO:0000313" key="2">
    <source>
        <dbReference type="EMBL" id="WMV37603.1"/>
    </source>
</evidence>
<accession>A0AAF0U1L6</accession>
<dbReference type="InterPro" id="IPR028919">
    <property type="entry name" value="Viral_movement"/>
</dbReference>
<evidence type="ECO:0000256" key="1">
    <source>
        <dbReference type="ARBA" id="ARBA00023054"/>
    </source>
</evidence>
<name>A0AAF0U1L6_SOLVR</name>
<proteinExistence type="predicted"/>
<dbReference type="EMBL" id="CP133618">
    <property type="protein sequence ID" value="WMV37603.1"/>
    <property type="molecule type" value="Genomic_DNA"/>
</dbReference>
<sequence>TDIQIITKENHQDEESLEQKIIFDNSIFEQRKGKELDLSVEKVFEIPTIRNWFKRQKEEYYVVSQREYIIDCKYTKEKAKIPIINKRIINKEIQDIKAKNPIKYVHLGGTKILIKACFREGIDTPIEIYLADDKIIQPMEKSIISAVKGNLIYQKFKFIISVNYSVAINDRNIDKSLVLYWKMSGIELAPRSKIFTARCKNLYVLTTKHKITSKNKIKKIKKENPFERIVTVIDNNDYSYNEIDIEEDLEIVKEILSISKRINCEIPQISSKMSTSRRIDKTPQKSMEEEIKPHHYYIMGVMEQQKYLILINTGQEENYITRELVTEDEIITTKQLCPELPKVLMYTEETTEKEIIIAGVSIVIKFKIYQGNENITLGIK</sequence>